<feature type="region of interest" description="Disordered" evidence="1">
    <location>
        <begin position="1"/>
        <end position="208"/>
    </location>
</feature>
<comment type="caution">
    <text evidence="2">The sequence shown here is derived from an EMBL/GenBank/DDBJ whole genome shotgun (WGS) entry which is preliminary data.</text>
</comment>
<reference evidence="2 3" key="1">
    <citation type="submission" date="2017-03" db="EMBL/GenBank/DDBJ databases">
        <title>Genomes of endolithic fungi from Antarctica.</title>
        <authorList>
            <person name="Coleine C."/>
            <person name="Masonjones S."/>
            <person name="Stajich J.E."/>
        </authorList>
    </citation>
    <scope>NUCLEOTIDE SEQUENCE [LARGE SCALE GENOMIC DNA]</scope>
    <source>
        <strain evidence="2 3">CCFEE 6315</strain>
    </source>
</reference>
<feature type="region of interest" description="Disordered" evidence="1">
    <location>
        <begin position="236"/>
        <end position="328"/>
    </location>
</feature>
<keyword evidence="3" id="KW-1185">Reference proteome</keyword>
<protein>
    <submittedName>
        <fullName evidence="2">Uncharacterized protein</fullName>
    </submittedName>
</protein>
<feature type="compositionally biased region" description="Low complexity" evidence="1">
    <location>
        <begin position="299"/>
        <end position="309"/>
    </location>
</feature>
<evidence type="ECO:0000313" key="3">
    <source>
        <dbReference type="Proteomes" id="UP000308549"/>
    </source>
</evidence>
<feature type="compositionally biased region" description="Polar residues" evidence="1">
    <location>
        <begin position="275"/>
        <end position="285"/>
    </location>
</feature>
<feature type="region of interest" description="Disordered" evidence="1">
    <location>
        <begin position="402"/>
        <end position="466"/>
    </location>
</feature>
<feature type="compositionally biased region" description="Low complexity" evidence="1">
    <location>
        <begin position="116"/>
        <end position="132"/>
    </location>
</feature>
<feature type="compositionally biased region" description="Basic and acidic residues" evidence="1">
    <location>
        <begin position="51"/>
        <end position="67"/>
    </location>
</feature>
<organism evidence="2 3">
    <name type="scientific">Salinomyces thailandicus</name>
    <dbReference type="NCBI Taxonomy" id="706561"/>
    <lineage>
        <taxon>Eukaryota</taxon>
        <taxon>Fungi</taxon>
        <taxon>Dikarya</taxon>
        <taxon>Ascomycota</taxon>
        <taxon>Pezizomycotina</taxon>
        <taxon>Dothideomycetes</taxon>
        <taxon>Dothideomycetidae</taxon>
        <taxon>Mycosphaerellales</taxon>
        <taxon>Teratosphaeriaceae</taxon>
        <taxon>Salinomyces</taxon>
    </lineage>
</organism>
<feature type="compositionally biased region" description="Acidic residues" evidence="1">
    <location>
        <begin position="179"/>
        <end position="197"/>
    </location>
</feature>
<sequence>MSQSRDMVATDPASQHRGVSEQGLTGSEDGGEHMRGDAAEGSNAGSIYEGSDSHREDHDDADGRESNDGDGSLSSGLSIDDSEDDAPRPANAASRGASGRGYSDIESEVVRHAEMLNANTNAELTNTLNGTNHPLPFPRPHQMPDPVRRQTRPSSSHREGYVQTGAEERIIQVAAGEGVADETLEGRDETEEDEDSEGSTHSDILEGLRLPHDSQFGAFNFTPFITAIDARALKSAMDAEVTEQEGQLLLDEEQESGAGSNNDGRIGNGEINGIADSSSSETNSGLDEEGEFDEEIPDDSSSLSSGLSIDDCEDGAPGTAGGDQPRYLQTESEVVRYLREKYPEGRLPAGARQKITRTLNKWQRSQTGDAQAGPVFKRNSNSWRHRHTEMTKANLHVEGMNKLTSSNHPLPFPRPRQLPAAGASPSSHHQSQEEKEQEESGQDTSAAIEGHENGGNRSEGYEDSSDTDIFEGLRLPADSQFGPFNFEPYLTAINTRLAIIEAELRAVDAEVEDDNVQDHGGENID</sequence>
<dbReference type="AlphaFoldDB" id="A0A4U0UF89"/>
<name>A0A4U0UF89_9PEZI</name>
<feature type="compositionally biased region" description="Low complexity" evidence="1">
    <location>
        <begin position="88"/>
        <end position="101"/>
    </location>
</feature>
<feature type="compositionally biased region" description="Low complexity" evidence="1">
    <location>
        <begin position="69"/>
        <end position="79"/>
    </location>
</feature>
<evidence type="ECO:0000313" key="2">
    <source>
        <dbReference type="EMBL" id="TKA34221.1"/>
    </source>
</evidence>
<feature type="compositionally biased region" description="Basic and acidic residues" evidence="1">
    <location>
        <begin position="198"/>
        <end position="208"/>
    </location>
</feature>
<dbReference type="Proteomes" id="UP000308549">
    <property type="component" value="Unassembled WGS sequence"/>
</dbReference>
<gene>
    <name evidence="2" type="ORF">B0A50_00201</name>
</gene>
<feature type="compositionally biased region" description="Basic and acidic residues" evidence="1">
    <location>
        <begin position="156"/>
        <end position="170"/>
    </location>
</feature>
<proteinExistence type="predicted"/>
<feature type="compositionally biased region" description="Acidic residues" evidence="1">
    <location>
        <begin position="286"/>
        <end position="298"/>
    </location>
</feature>
<accession>A0A4U0UF89</accession>
<dbReference type="EMBL" id="NAJL01000001">
    <property type="protein sequence ID" value="TKA34221.1"/>
    <property type="molecule type" value="Genomic_DNA"/>
</dbReference>
<evidence type="ECO:0000256" key="1">
    <source>
        <dbReference type="SAM" id="MobiDB-lite"/>
    </source>
</evidence>